<comment type="caution">
    <text evidence="3">The sequence shown here is derived from an EMBL/GenBank/DDBJ whole genome shotgun (WGS) entry which is preliminary data.</text>
</comment>
<dbReference type="EMBL" id="BAAASR010000006">
    <property type="protein sequence ID" value="GAA2482870.1"/>
    <property type="molecule type" value="Genomic_DNA"/>
</dbReference>
<dbReference type="Proteomes" id="UP001499942">
    <property type="component" value="Unassembled WGS sequence"/>
</dbReference>
<dbReference type="Pfam" id="PF00501">
    <property type="entry name" value="AMP-binding"/>
    <property type="match status" value="1"/>
</dbReference>
<name>A0ABN3LEE0_9ACTN</name>
<dbReference type="Gene3D" id="3.40.50.12780">
    <property type="entry name" value="N-terminal domain of ligase-like"/>
    <property type="match status" value="1"/>
</dbReference>
<dbReference type="InterPro" id="IPR020845">
    <property type="entry name" value="AMP-binding_CS"/>
</dbReference>
<dbReference type="PANTHER" id="PTHR45527">
    <property type="entry name" value="NONRIBOSOMAL PEPTIDE SYNTHETASE"/>
    <property type="match status" value="1"/>
</dbReference>
<organism evidence="3 4">
    <name type="scientific">Streptomyces gobitricini</name>
    <dbReference type="NCBI Taxonomy" id="68211"/>
    <lineage>
        <taxon>Bacteria</taxon>
        <taxon>Bacillati</taxon>
        <taxon>Actinomycetota</taxon>
        <taxon>Actinomycetes</taxon>
        <taxon>Kitasatosporales</taxon>
        <taxon>Streptomycetaceae</taxon>
        <taxon>Streptomyces</taxon>
    </lineage>
</organism>
<dbReference type="CDD" id="cd05930">
    <property type="entry name" value="A_NRPS"/>
    <property type="match status" value="1"/>
</dbReference>
<dbReference type="InterPro" id="IPR000873">
    <property type="entry name" value="AMP-dep_synth/lig_dom"/>
</dbReference>
<feature type="domain" description="AMP-dependent synthetase/ligase" evidence="1">
    <location>
        <begin position="19"/>
        <end position="372"/>
    </location>
</feature>
<evidence type="ECO:0008006" key="5">
    <source>
        <dbReference type="Google" id="ProtNLM"/>
    </source>
</evidence>
<proteinExistence type="predicted"/>
<dbReference type="SUPFAM" id="SSF56801">
    <property type="entry name" value="Acetyl-CoA synthetase-like"/>
    <property type="match status" value="1"/>
</dbReference>
<dbReference type="InterPro" id="IPR042099">
    <property type="entry name" value="ANL_N_sf"/>
</dbReference>
<dbReference type="InterPro" id="IPR045851">
    <property type="entry name" value="AMP-bd_C_sf"/>
</dbReference>
<gene>
    <name evidence="3" type="ORF">GCM10010393_12000</name>
</gene>
<keyword evidence="4" id="KW-1185">Reference proteome</keyword>
<evidence type="ECO:0000313" key="4">
    <source>
        <dbReference type="Proteomes" id="UP001499942"/>
    </source>
</evidence>
<evidence type="ECO:0000259" key="1">
    <source>
        <dbReference type="Pfam" id="PF00501"/>
    </source>
</evidence>
<dbReference type="InterPro" id="IPR025110">
    <property type="entry name" value="AMP-bd_C"/>
</dbReference>
<dbReference type="InterPro" id="IPR010071">
    <property type="entry name" value="AA_adenyl_dom"/>
</dbReference>
<evidence type="ECO:0000259" key="2">
    <source>
        <dbReference type="Pfam" id="PF13193"/>
    </source>
</evidence>
<sequence>MRLQGCLTTSPATPVHQAFESHAEARPERPALVCGEVSYTYGELNERANRLAHFLLARGVGPGSVVGLCLDRSAELVVTLLAALKVGAGYAPLDPSYPAERLQLMTEQLAHADLIAVSPATTSLVEHCADKRVDIAALDLDGFPATAPEVDVDVDAVCYVVFTSGSTGAPKATAVRHRGWYNLLEWLTGEFGLDADSSNLMISSFGFDISQRSLMAPLFSGATLHLLPSRSFDVLMASRIIREQKIRTLHCAPSALYLLLQRDEESGGEILDSLQHVFVGGEPFTVSRMENWAKNYSSSGKIVNVYGVAECTDVSSFHVLTDYPDYAVRGVPIGRPVNNTDLYILDEELRSVATGETGEICVAGAGIGAGYLNAPALNAERFVTARLDDGRDVALYRTGDMGYVRDDGELMCVGRVDAQVKIRGMRIDLGEVENAVRSCRGVQDAVALVAGGEPGGEEAHLVAFVLPEPGAEGRPAELDSRALRSELLAAHPRHLVPKAFVAVPAFPLSPNGKVDRRALARRAG</sequence>
<dbReference type="Pfam" id="PF13193">
    <property type="entry name" value="AMP-binding_C"/>
    <property type="match status" value="1"/>
</dbReference>
<dbReference type="Gene3D" id="3.30.300.30">
    <property type="match status" value="1"/>
</dbReference>
<dbReference type="PANTHER" id="PTHR45527:SF1">
    <property type="entry name" value="FATTY ACID SYNTHASE"/>
    <property type="match status" value="1"/>
</dbReference>
<reference evidence="3 4" key="1">
    <citation type="journal article" date="2019" name="Int. J. Syst. Evol. Microbiol.">
        <title>The Global Catalogue of Microorganisms (GCM) 10K type strain sequencing project: providing services to taxonomists for standard genome sequencing and annotation.</title>
        <authorList>
            <consortium name="The Broad Institute Genomics Platform"/>
            <consortium name="The Broad Institute Genome Sequencing Center for Infectious Disease"/>
            <person name="Wu L."/>
            <person name="Ma J."/>
        </authorList>
    </citation>
    <scope>NUCLEOTIDE SEQUENCE [LARGE SCALE GENOMIC DNA]</scope>
    <source>
        <strain evidence="3 4">JCM 5062</strain>
    </source>
</reference>
<protein>
    <recommendedName>
        <fullName evidence="5">Amino acid adenylation domain-containing protein</fullName>
    </recommendedName>
</protein>
<accession>A0ABN3LEE0</accession>
<dbReference type="PROSITE" id="PS00455">
    <property type="entry name" value="AMP_BINDING"/>
    <property type="match status" value="1"/>
</dbReference>
<evidence type="ECO:0000313" key="3">
    <source>
        <dbReference type="EMBL" id="GAA2482870.1"/>
    </source>
</evidence>
<dbReference type="NCBIfam" id="TIGR01733">
    <property type="entry name" value="AA-adenyl-dom"/>
    <property type="match status" value="1"/>
</dbReference>
<feature type="domain" description="AMP-binding enzyme C-terminal" evidence="2">
    <location>
        <begin position="431"/>
        <end position="513"/>
    </location>
</feature>